<evidence type="ECO:0000256" key="1">
    <source>
        <dbReference type="ARBA" id="ARBA00005537"/>
    </source>
</evidence>
<dbReference type="PANTHER" id="PTHR12186:SF2">
    <property type="entry name" value="FGFR1 ONCOGENE PARTNER 2 HOMOLOG"/>
    <property type="match status" value="1"/>
</dbReference>
<proteinExistence type="inferred from homology"/>
<dbReference type="PhylomeDB" id="B4G3T9"/>
<evidence type="ECO:0000313" key="3">
    <source>
        <dbReference type="EMBL" id="EDW25044.1"/>
    </source>
</evidence>
<dbReference type="STRING" id="7234.B4G3T9"/>
<reference evidence="3 4" key="1">
    <citation type="journal article" date="2007" name="Nature">
        <title>Evolution of genes and genomes on the Drosophila phylogeny.</title>
        <authorList>
            <consortium name="Drosophila 12 Genomes Consortium"/>
            <person name="Clark A.G."/>
            <person name="Eisen M.B."/>
            <person name="Smith D.R."/>
            <person name="Bergman C.M."/>
            <person name="Oliver B."/>
            <person name="Markow T.A."/>
            <person name="Kaufman T.C."/>
            <person name="Kellis M."/>
            <person name="Gelbart W."/>
            <person name="Iyer V.N."/>
            <person name="Pollard D.A."/>
            <person name="Sackton T.B."/>
            <person name="Larracuente A.M."/>
            <person name="Singh N.D."/>
            <person name="Abad J.P."/>
            <person name="Abt D.N."/>
            <person name="Adryan B."/>
            <person name="Aguade M."/>
            <person name="Akashi H."/>
            <person name="Anderson W.W."/>
            <person name="Aquadro C.F."/>
            <person name="Ardell D.H."/>
            <person name="Arguello R."/>
            <person name="Artieri C.G."/>
            <person name="Barbash D.A."/>
            <person name="Barker D."/>
            <person name="Barsanti P."/>
            <person name="Batterham P."/>
            <person name="Batzoglou S."/>
            <person name="Begun D."/>
            <person name="Bhutkar A."/>
            <person name="Blanco E."/>
            <person name="Bosak S.A."/>
            <person name="Bradley R.K."/>
            <person name="Brand A.D."/>
            <person name="Brent M.R."/>
            <person name="Brooks A.N."/>
            <person name="Brown R.H."/>
            <person name="Butlin R.K."/>
            <person name="Caggese C."/>
            <person name="Calvi B.R."/>
            <person name="Bernardo de Carvalho A."/>
            <person name="Caspi A."/>
            <person name="Castrezana S."/>
            <person name="Celniker S.E."/>
            <person name="Chang J.L."/>
            <person name="Chapple C."/>
            <person name="Chatterji S."/>
            <person name="Chinwalla A."/>
            <person name="Civetta A."/>
            <person name="Clifton S.W."/>
            <person name="Comeron J.M."/>
            <person name="Costello J.C."/>
            <person name="Coyne J.A."/>
            <person name="Daub J."/>
            <person name="David R.G."/>
            <person name="Delcher A.L."/>
            <person name="Delehaunty K."/>
            <person name="Do C.B."/>
            <person name="Ebling H."/>
            <person name="Edwards K."/>
            <person name="Eickbush T."/>
            <person name="Evans J.D."/>
            <person name="Filipski A."/>
            <person name="Findeiss S."/>
            <person name="Freyhult E."/>
            <person name="Fulton L."/>
            <person name="Fulton R."/>
            <person name="Garcia A.C."/>
            <person name="Gardiner A."/>
            <person name="Garfield D.A."/>
            <person name="Garvin B.E."/>
            <person name="Gibson G."/>
            <person name="Gilbert D."/>
            <person name="Gnerre S."/>
            <person name="Godfrey J."/>
            <person name="Good R."/>
            <person name="Gotea V."/>
            <person name="Gravely B."/>
            <person name="Greenberg A.J."/>
            <person name="Griffiths-Jones S."/>
            <person name="Gross S."/>
            <person name="Guigo R."/>
            <person name="Gustafson E.A."/>
            <person name="Haerty W."/>
            <person name="Hahn M.W."/>
            <person name="Halligan D.L."/>
            <person name="Halpern A.L."/>
            <person name="Halter G.M."/>
            <person name="Han M.V."/>
            <person name="Heger A."/>
            <person name="Hillier L."/>
            <person name="Hinrichs A.S."/>
            <person name="Holmes I."/>
            <person name="Hoskins R.A."/>
            <person name="Hubisz M.J."/>
            <person name="Hultmark D."/>
            <person name="Huntley M.A."/>
            <person name="Jaffe D.B."/>
            <person name="Jagadeeshan S."/>
            <person name="Jeck W.R."/>
            <person name="Johnson J."/>
            <person name="Jones C.D."/>
            <person name="Jordan W.C."/>
            <person name="Karpen G.H."/>
            <person name="Kataoka E."/>
            <person name="Keightley P.D."/>
            <person name="Kheradpour P."/>
            <person name="Kirkness E.F."/>
            <person name="Koerich L.B."/>
            <person name="Kristiansen K."/>
            <person name="Kudrna D."/>
            <person name="Kulathinal R.J."/>
            <person name="Kumar S."/>
            <person name="Kwok R."/>
            <person name="Lander E."/>
            <person name="Langley C.H."/>
            <person name="Lapoint R."/>
            <person name="Lazzaro B.P."/>
            <person name="Lee S.J."/>
            <person name="Levesque L."/>
            <person name="Li R."/>
            <person name="Lin C.F."/>
            <person name="Lin M.F."/>
            <person name="Lindblad-Toh K."/>
            <person name="Llopart A."/>
            <person name="Long M."/>
            <person name="Low L."/>
            <person name="Lozovsky E."/>
            <person name="Lu J."/>
            <person name="Luo M."/>
            <person name="Machado C.A."/>
            <person name="Makalowski W."/>
            <person name="Marzo M."/>
            <person name="Matsuda M."/>
            <person name="Matzkin L."/>
            <person name="McAllister B."/>
            <person name="McBride C.S."/>
            <person name="McKernan B."/>
            <person name="McKernan K."/>
            <person name="Mendez-Lago M."/>
            <person name="Minx P."/>
            <person name="Mollenhauer M.U."/>
            <person name="Montooth K."/>
            <person name="Mount S.M."/>
            <person name="Mu X."/>
            <person name="Myers E."/>
            <person name="Negre B."/>
            <person name="Newfeld S."/>
            <person name="Nielsen R."/>
            <person name="Noor M.A."/>
            <person name="O'Grady P."/>
            <person name="Pachter L."/>
            <person name="Papaceit M."/>
            <person name="Parisi M.J."/>
            <person name="Parisi M."/>
            <person name="Parts L."/>
            <person name="Pedersen J.S."/>
            <person name="Pesole G."/>
            <person name="Phillippy A.M."/>
            <person name="Ponting C.P."/>
            <person name="Pop M."/>
            <person name="Porcelli D."/>
            <person name="Powell J.R."/>
            <person name="Prohaska S."/>
            <person name="Pruitt K."/>
            <person name="Puig M."/>
            <person name="Quesneville H."/>
            <person name="Ram K.R."/>
            <person name="Rand D."/>
            <person name="Rasmussen M.D."/>
            <person name="Reed L.K."/>
            <person name="Reenan R."/>
            <person name="Reily A."/>
            <person name="Remington K.A."/>
            <person name="Rieger T.T."/>
            <person name="Ritchie M.G."/>
            <person name="Robin C."/>
            <person name="Rogers Y.H."/>
            <person name="Rohde C."/>
            <person name="Rozas J."/>
            <person name="Rubenfield M.J."/>
            <person name="Ruiz A."/>
            <person name="Russo S."/>
            <person name="Salzberg S.L."/>
            <person name="Sanchez-Gracia A."/>
            <person name="Saranga D.J."/>
            <person name="Sato H."/>
            <person name="Schaeffer S.W."/>
            <person name="Schatz M.C."/>
            <person name="Schlenke T."/>
            <person name="Schwartz R."/>
            <person name="Segarra C."/>
            <person name="Singh R.S."/>
            <person name="Sirot L."/>
            <person name="Sirota M."/>
            <person name="Sisneros N.B."/>
            <person name="Smith C.D."/>
            <person name="Smith T.F."/>
            <person name="Spieth J."/>
            <person name="Stage D.E."/>
            <person name="Stark A."/>
            <person name="Stephan W."/>
            <person name="Strausberg R.L."/>
            <person name="Strempel S."/>
            <person name="Sturgill D."/>
            <person name="Sutton G."/>
            <person name="Sutton G.G."/>
            <person name="Tao W."/>
            <person name="Teichmann S."/>
            <person name="Tobari Y.N."/>
            <person name="Tomimura Y."/>
            <person name="Tsolas J.M."/>
            <person name="Valente V.L."/>
            <person name="Venter E."/>
            <person name="Venter J.C."/>
            <person name="Vicario S."/>
            <person name="Vieira F.G."/>
            <person name="Vilella A.J."/>
            <person name="Villasante A."/>
            <person name="Walenz B."/>
            <person name="Wang J."/>
            <person name="Wasserman M."/>
            <person name="Watts T."/>
            <person name="Wilson D."/>
            <person name="Wilson R.K."/>
            <person name="Wing R.A."/>
            <person name="Wolfner M.F."/>
            <person name="Wong A."/>
            <person name="Wong G.K."/>
            <person name="Wu C.I."/>
            <person name="Wu G."/>
            <person name="Yamamoto D."/>
            <person name="Yang H.P."/>
            <person name="Yang S.P."/>
            <person name="Yorke J.A."/>
            <person name="Yoshida K."/>
            <person name="Zdobnov E."/>
            <person name="Zhang P."/>
            <person name="Zhang Y."/>
            <person name="Zimin A.V."/>
            <person name="Baldwin J."/>
            <person name="Abdouelleil A."/>
            <person name="Abdulkadir J."/>
            <person name="Abebe A."/>
            <person name="Abera B."/>
            <person name="Abreu J."/>
            <person name="Acer S.C."/>
            <person name="Aftuck L."/>
            <person name="Alexander A."/>
            <person name="An P."/>
            <person name="Anderson E."/>
            <person name="Anderson S."/>
            <person name="Arachi H."/>
            <person name="Azer M."/>
            <person name="Bachantsang P."/>
            <person name="Barry A."/>
            <person name="Bayul T."/>
            <person name="Berlin A."/>
            <person name="Bessette D."/>
            <person name="Bloom T."/>
            <person name="Blye J."/>
            <person name="Boguslavskiy L."/>
            <person name="Bonnet C."/>
            <person name="Boukhgalter B."/>
            <person name="Bourzgui I."/>
            <person name="Brown A."/>
            <person name="Cahill P."/>
            <person name="Channer S."/>
            <person name="Cheshatsang Y."/>
            <person name="Chuda L."/>
            <person name="Citroen M."/>
            <person name="Collymore A."/>
            <person name="Cooke P."/>
            <person name="Costello M."/>
            <person name="D'Aco K."/>
            <person name="Daza R."/>
            <person name="De Haan G."/>
            <person name="DeGray S."/>
            <person name="DeMaso C."/>
            <person name="Dhargay N."/>
            <person name="Dooley K."/>
            <person name="Dooley E."/>
            <person name="Doricent M."/>
            <person name="Dorje P."/>
            <person name="Dorjee K."/>
            <person name="Dupes A."/>
            <person name="Elong R."/>
            <person name="Falk J."/>
            <person name="Farina A."/>
            <person name="Faro S."/>
            <person name="Ferguson D."/>
            <person name="Fisher S."/>
            <person name="Foley C.D."/>
            <person name="Franke A."/>
            <person name="Friedrich D."/>
            <person name="Gadbois L."/>
            <person name="Gearin G."/>
            <person name="Gearin C.R."/>
            <person name="Giannoukos G."/>
            <person name="Goode T."/>
            <person name="Graham J."/>
            <person name="Grandbois E."/>
            <person name="Grewal S."/>
            <person name="Gyaltsen K."/>
            <person name="Hafez N."/>
            <person name="Hagos B."/>
            <person name="Hall J."/>
            <person name="Henson C."/>
            <person name="Hollinger A."/>
            <person name="Honan T."/>
            <person name="Huard M.D."/>
            <person name="Hughes L."/>
            <person name="Hurhula B."/>
            <person name="Husby M.E."/>
            <person name="Kamat A."/>
            <person name="Kanga B."/>
            <person name="Kashin S."/>
            <person name="Khazanovich D."/>
            <person name="Kisner P."/>
            <person name="Lance K."/>
            <person name="Lara M."/>
            <person name="Lee W."/>
            <person name="Lennon N."/>
            <person name="Letendre F."/>
            <person name="LeVine R."/>
            <person name="Lipovsky A."/>
            <person name="Liu X."/>
            <person name="Liu J."/>
            <person name="Liu S."/>
            <person name="Lokyitsang T."/>
            <person name="Lokyitsang Y."/>
            <person name="Lubonja R."/>
            <person name="Lui A."/>
            <person name="MacDonald P."/>
            <person name="Magnisalis V."/>
            <person name="Maru K."/>
            <person name="Matthews C."/>
            <person name="McCusker W."/>
            <person name="McDonough S."/>
            <person name="Mehta T."/>
            <person name="Meldrim J."/>
            <person name="Meneus L."/>
            <person name="Mihai O."/>
            <person name="Mihalev A."/>
            <person name="Mihova T."/>
            <person name="Mittelman R."/>
            <person name="Mlenga V."/>
            <person name="Montmayeur A."/>
            <person name="Mulrain L."/>
            <person name="Navidi A."/>
            <person name="Naylor J."/>
            <person name="Negash T."/>
            <person name="Nguyen T."/>
            <person name="Nguyen N."/>
            <person name="Nicol R."/>
            <person name="Norbu C."/>
            <person name="Norbu N."/>
            <person name="Novod N."/>
            <person name="O'Neill B."/>
            <person name="Osman S."/>
            <person name="Markiewicz E."/>
            <person name="Oyono O.L."/>
            <person name="Patti C."/>
            <person name="Phunkhang P."/>
            <person name="Pierre F."/>
            <person name="Priest M."/>
            <person name="Raghuraman S."/>
            <person name="Rege F."/>
            <person name="Reyes R."/>
            <person name="Rise C."/>
            <person name="Rogov P."/>
            <person name="Ross K."/>
            <person name="Ryan E."/>
            <person name="Settipalli S."/>
            <person name="Shea T."/>
            <person name="Sherpa N."/>
            <person name="Shi L."/>
            <person name="Shih D."/>
            <person name="Sparrow T."/>
            <person name="Spaulding J."/>
            <person name="Stalker J."/>
            <person name="Stange-Thomann N."/>
            <person name="Stavropoulos S."/>
            <person name="Stone C."/>
            <person name="Strader C."/>
            <person name="Tesfaye S."/>
            <person name="Thomson T."/>
            <person name="Thoulutsang Y."/>
            <person name="Thoulutsang D."/>
            <person name="Topham K."/>
            <person name="Topping I."/>
            <person name="Tsamla T."/>
            <person name="Vassiliev H."/>
            <person name="Vo A."/>
            <person name="Wangchuk T."/>
            <person name="Wangdi T."/>
            <person name="Weiand M."/>
            <person name="Wilkinson J."/>
            <person name="Wilson A."/>
            <person name="Yadav S."/>
            <person name="Young G."/>
            <person name="Yu Q."/>
            <person name="Zembek L."/>
            <person name="Zhong D."/>
            <person name="Zimmer A."/>
            <person name="Zwirko Z."/>
            <person name="Jaffe D.B."/>
            <person name="Alvarez P."/>
            <person name="Brockman W."/>
            <person name="Butler J."/>
            <person name="Chin C."/>
            <person name="Gnerre S."/>
            <person name="Grabherr M."/>
            <person name="Kleber M."/>
            <person name="Mauceli E."/>
            <person name="MacCallum I."/>
        </authorList>
    </citation>
    <scope>NUCLEOTIDE SEQUENCE [LARGE SCALE GENOMIC DNA]</scope>
    <source>
        <strain evidence="4">MSH-3 / Tucson 14011-0111.49</strain>
    </source>
</reference>
<dbReference type="InterPro" id="IPR008555">
    <property type="entry name" value="SIKE"/>
</dbReference>
<dbReference type="HOGENOM" id="CLU_095446_0_0_1"/>
<keyword evidence="4" id="KW-1185">Reference proteome</keyword>
<evidence type="ECO:0000313" key="4">
    <source>
        <dbReference type="Proteomes" id="UP000008744"/>
    </source>
</evidence>
<comment type="similarity">
    <text evidence="1">Belongs to the SIKE family.</text>
</comment>
<protein>
    <submittedName>
        <fullName evidence="3">GL23060</fullName>
    </submittedName>
</protein>
<accession>B4G3T9</accession>
<dbReference type="PANTHER" id="PTHR12186">
    <property type="entry name" value="SIKE FAMILY MEMBER"/>
    <property type="match status" value="1"/>
</dbReference>
<evidence type="ECO:0000256" key="2">
    <source>
        <dbReference type="ARBA" id="ARBA00023054"/>
    </source>
</evidence>
<gene>
    <name evidence="3" type="primary">Dper\GL23060</name>
    <name evidence="3" type="ORF">Dper_GL23060</name>
</gene>
<dbReference type="EMBL" id="CH479179">
    <property type="protein sequence ID" value="EDW25044.1"/>
    <property type="molecule type" value="Genomic_DNA"/>
</dbReference>
<dbReference type="Proteomes" id="UP000008744">
    <property type="component" value="Unassembled WGS sequence"/>
</dbReference>
<organism evidence="4">
    <name type="scientific">Drosophila persimilis</name>
    <name type="common">Fruit fly</name>
    <dbReference type="NCBI Taxonomy" id="7234"/>
    <lineage>
        <taxon>Eukaryota</taxon>
        <taxon>Metazoa</taxon>
        <taxon>Ecdysozoa</taxon>
        <taxon>Arthropoda</taxon>
        <taxon>Hexapoda</taxon>
        <taxon>Insecta</taxon>
        <taxon>Pterygota</taxon>
        <taxon>Neoptera</taxon>
        <taxon>Endopterygota</taxon>
        <taxon>Diptera</taxon>
        <taxon>Brachycera</taxon>
        <taxon>Muscomorpha</taxon>
        <taxon>Ephydroidea</taxon>
        <taxon>Drosophilidae</taxon>
        <taxon>Drosophila</taxon>
        <taxon>Sophophora</taxon>
    </lineage>
</organism>
<dbReference type="AlphaFoldDB" id="B4G3T9"/>
<dbReference type="Pfam" id="PF05769">
    <property type="entry name" value="SIKE"/>
    <property type="match status" value="1"/>
</dbReference>
<name>B4G3T9_DROPE</name>
<sequence>MSDTEDSAPMSDLMKAVSELSDSFGQLIIQIDGLLLDAHVVDSEILSSCNYRHEQLIKHLADKDEEALELRENLELKATVEEYIAGVQTIVAKYKEHCQGDMLLESYNLREKYMASLEEIVNGQDERIDRMFDMIKVLGHMKDLETEQNQELIRRLFGENEMMRCQLQINNDGGFPKGPGPHETNEIATQSDLNDWTSDASSMISFMSALSQGVDDSDSLSGCSVVSQVEVNRFIEEALSKDIDSDESFSSSEYE</sequence>
<keyword evidence="2" id="KW-0175">Coiled coil</keyword>